<organism evidence="1">
    <name type="scientific">marine sediment metagenome</name>
    <dbReference type="NCBI Taxonomy" id="412755"/>
    <lineage>
        <taxon>unclassified sequences</taxon>
        <taxon>metagenomes</taxon>
        <taxon>ecological metagenomes</taxon>
    </lineage>
</organism>
<gene>
    <name evidence="1" type="ORF">LCGC14_2848990</name>
</gene>
<protein>
    <submittedName>
        <fullName evidence="1">Uncharacterized protein</fullName>
    </submittedName>
</protein>
<proteinExistence type="predicted"/>
<accession>A0A0F9AZY6</accession>
<evidence type="ECO:0000313" key="1">
    <source>
        <dbReference type="EMBL" id="KKK77896.1"/>
    </source>
</evidence>
<reference evidence="1" key="1">
    <citation type="journal article" date="2015" name="Nature">
        <title>Complex archaea that bridge the gap between prokaryotes and eukaryotes.</title>
        <authorList>
            <person name="Spang A."/>
            <person name="Saw J.H."/>
            <person name="Jorgensen S.L."/>
            <person name="Zaremba-Niedzwiedzka K."/>
            <person name="Martijn J."/>
            <person name="Lind A.E."/>
            <person name="van Eijk R."/>
            <person name="Schleper C."/>
            <person name="Guy L."/>
            <person name="Ettema T.J."/>
        </authorList>
    </citation>
    <scope>NUCLEOTIDE SEQUENCE</scope>
</reference>
<sequence length="67" mass="7582">MQIISSNNNGLQMQKGYALAIITNKGKIIQSGMVVELMVFEAMLDHIIKTFCARFTSIDPNYFKEPK</sequence>
<dbReference type="EMBL" id="LAZR01054736">
    <property type="protein sequence ID" value="KKK77896.1"/>
    <property type="molecule type" value="Genomic_DNA"/>
</dbReference>
<comment type="caution">
    <text evidence="1">The sequence shown here is derived from an EMBL/GenBank/DDBJ whole genome shotgun (WGS) entry which is preliminary data.</text>
</comment>
<dbReference type="AlphaFoldDB" id="A0A0F9AZY6"/>
<name>A0A0F9AZY6_9ZZZZ</name>